<reference evidence="1 2" key="1">
    <citation type="submission" date="2020-08" db="EMBL/GenBank/DDBJ databases">
        <authorList>
            <person name="Liu C."/>
            <person name="Sun Q."/>
        </authorList>
    </citation>
    <scope>NUCLEOTIDE SEQUENCE [LARGE SCALE GENOMIC DNA]</scope>
    <source>
        <strain evidence="1 2">NSJ-59</strain>
    </source>
</reference>
<dbReference type="RefSeq" id="WP_186502900.1">
    <property type="nucleotide sequence ID" value="NZ_JACOGK010000013.1"/>
</dbReference>
<sequence length="343" mass="37813">MKKHKIPTPDVSILAALFIILLCIEAAIGAYEEVYKATPDYSFKQLVVAVQQEDSEKTNALTDSKNIAAQIFDTLSANVSGIDSFPILRTAWAPLRTDFIDDSSRLVTLSLQPQANGLERKGMEDSLKACLQALNAPIPLTGWHYAGHEFAHKTDSTHAEMDITLYNDELQAYIPCRIQFTRISPHVWQVSGLADPKAFIDHIDTARSQALATYNASLQQQIDALVTLKNTSATLIHGDGQQTFLRLTYTPVITGNTGIQEIHGLYELQRDADKAILYSGTIHLSPVISNQAHTSQFLLNPMIPSQYALITRTNLDGTHSHLRITGITRADGSTLQLADKVPH</sequence>
<accession>A0ABR6VJ57</accession>
<gene>
    <name evidence="1" type="ORF">H8J70_05720</name>
</gene>
<dbReference type="EMBL" id="JACOGK010000013">
    <property type="protein sequence ID" value="MBC3536745.1"/>
    <property type="molecule type" value="Genomic_DNA"/>
</dbReference>
<organism evidence="1 2">
    <name type="scientific">Megasphaera hominis</name>
    <dbReference type="NCBI Taxonomy" id="159836"/>
    <lineage>
        <taxon>Bacteria</taxon>
        <taxon>Bacillati</taxon>
        <taxon>Bacillota</taxon>
        <taxon>Negativicutes</taxon>
        <taxon>Veillonellales</taxon>
        <taxon>Veillonellaceae</taxon>
        <taxon>Megasphaera</taxon>
    </lineage>
</organism>
<comment type="caution">
    <text evidence="1">The sequence shown here is derived from an EMBL/GenBank/DDBJ whole genome shotgun (WGS) entry which is preliminary data.</text>
</comment>
<name>A0ABR6VJ57_9FIRM</name>
<evidence type="ECO:0000313" key="1">
    <source>
        <dbReference type="EMBL" id="MBC3536745.1"/>
    </source>
</evidence>
<keyword evidence="2" id="KW-1185">Reference proteome</keyword>
<proteinExistence type="predicted"/>
<dbReference type="Proteomes" id="UP000606870">
    <property type="component" value="Unassembled WGS sequence"/>
</dbReference>
<protein>
    <submittedName>
        <fullName evidence="1">Uncharacterized protein</fullName>
    </submittedName>
</protein>
<evidence type="ECO:0000313" key="2">
    <source>
        <dbReference type="Proteomes" id="UP000606870"/>
    </source>
</evidence>